<keyword evidence="2" id="KW-1185">Reference proteome</keyword>
<reference evidence="1 2" key="1">
    <citation type="submission" date="2023-01" db="EMBL/GenBank/DDBJ databases">
        <authorList>
            <person name="Dale J."/>
        </authorList>
    </citation>
    <scope>NUCLEOTIDE SEQUENCE [LARGE SCALE GENOMIC DNA]</scope>
    <source>
        <strain evidence="1 2">2022EL-01098</strain>
    </source>
</reference>
<comment type="caution">
    <text evidence="1">The sequence shown here is derived from an EMBL/GenBank/DDBJ whole genome shotgun (WGS) entry which is preliminary data.</text>
</comment>
<dbReference type="Proteomes" id="UP001221816">
    <property type="component" value="Unassembled WGS sequence"/>
</dbReference>
<name>A0ABT5CM93_9ENTR</name>
<accession>A0ABT5CM93</accession>
<evidence type="ECO:0000313" key="2">
    <source>
        <dbReference type="Proteomes" id="UP001221816"/>
    </source>
</evidence>
<organism evidence="1 2">
    <name type="scientific">Klebsiella pasteurii</name>
    <dbReference type="NCBI Taxonomy" id="2587529"/>
    <lineage>
        <taxon>Bacteria</taxon>
        <taxon>Pseudomonadati</taxon>
        <taxon>Pseudomonadota</taxon>
        <taxon>Gammaproteobacteria</taxon>
        <taxon>Enterobacterales</taxon>
        <taxon>Enterobacteriaceae</taxon>
        <taxon>Klebsiella/Raoultella group</taxon>
        <taxon>Klebsiella</taxon>
    </lineage>
</organism>
<proteinExistence type="predicted"/>
<sequence>MTEYVEKYTNKAIEIIADYIQRTHKKNEQLQDAKVRLDKKIALFADDMNCNVDRLMAVFLPAMTSHTRDGFFEEIATALEGAQV</sequence>
<protein>
    <submittedName>
        <fullName evidence="1">Uncharacterized protein</fullName>
    </submittedName>
</protein>
<evidence type="ECO:0000313" key="1">
    <source>
        <dbReference type="EMBL" id="MDC0692664.1"/>
    </source>
</evidence>
<dbReference type="RefSeq" id="WP_272027063.1">
    <property type="nucleotide sequence ID" value="NZ_JAQNDH010000002.1"/>
</dbReference>
<gene>
    <name evidence="1" type="ORF">PIK62_08415</name>
</gene>
<dbReference type="EMBL" id="JAQNDI010000004">
    <property type="protein sequence ID" value="MDC0692664.1"/>
    <property type="molecule type" value="Genomic_DNA"/>
</dbReference>